<sequence>MYLDFGSGSCSSGILSIICFRKMFSKSSSLHVRQQQIPVFFKEDSFEFWSIKMKTLLKSEGLWEFVETDDAEASDAEVRQKEYQKQHAKALFFIQQAVDKSIFSKIAAATSAKEAWSILKTEYQGSKKELKPNVPAEDTDLELGDVDIRITVESLVECLKIGENQTKQFSQSIYMVPNTLKDRNPSSFKPRMVSIGPLHRDDENLQASEGEKATHVLSLLRRLGSTQEEPLQACARKVKASLDKIRSCYFETIIDNDNELAKMMVMDACFILEFLYRIEKDEKPNLENMMFVQFTMYDLLLLENQIPFFVLEDIFVCTISKFDQVSLINIIHKVLEHVNPFKEHKLMSSPNTTHHHILSLLHECYQYEGAKSLGFSNSRFPSAVELDRAGVNFKRARDTEWPLVMEVKSRRLPCFSCSWGKPTLIMPELDINDFTELVLRNLIAYEQLSGKVRQFITSYAVAVDMLIDTEEDIAKLVESKVLVNHIGSNQEAADMINSICKEVAYRDFFYSEQWKELDRHYNGYWSKNIAWLRRTYFNNPWNFIALLAGIVLFTLTIVQTIFTVNPAGSN</sequence>
<organism evidence="1 2">
    <name type="scientific">Smallanthus sonchifolius</name>
    <dbReference type="NCBI Taxonomy" id="185202"/>
    <lineage>
        <taxon>Eukaryota</taxon>
        <taxon>Viridiplantae</taxon>
        <taxon>Streptophyta</taxon>
        <taxon>Embryophyta</taxon>
        <taxon>Tracheophyta</taxon>
        <taxon>Spermatophyta</taxon>
        <taxon>Magnoliopsida</taxon>
        <taxon>eudicotyledons</taxon>
        <taxon>Gunneridae</taxon>
        <taxon>Pentapetalae</taxon>
        <taxon>asterids</taxon>
        <taxon>campanulids</taxon>
        <taxon>Asterales</taxon>
        <taxon>Asteraceae</taxon>
        <taxon>Asteroideae</taxon>
        <taxon>Heliantheae alliance</taxon>
        <taxon>Millerieae</taxon>
        <taxon>Smallanthus</taxon>
    </lineage>
</organism>
<reference evidence="2" key="1">
    <citation type="journal article" date="2022" name="Mol. Ecol. Resour.">
        <title>The genomes of chicory, endive, great burdock and yacon provide insights into Asteraceae palaeo-polyploidization history and plant inulin production.</title>
        <authorList>
            <person name="Fan W."/>
            <person name="Wang S."/>
            <person name="Wang H."/>
            <person name="Wang A."/>
            <person name="Jiang F."/>
            <person name="Liu H."/>
            <person name="Zhao H."/>
            <person name="Xu D."/>
            <person name="Zhang Y."/>
        </authorList>
    </citation>
    <scope>NUCLEOTIDE SEQUENCE [LARGE SCALE GENOMIC DNA]</scope>
    <source>
        <strain evidence="2">cv. Yunnan</strain>
    </source>
</reference>
<proteinExistence type="predicted"/>
<reference evidence="1 2" key="2">
    <citation type="journal article" date="2022" name="Mol. Ecol. Resour.">
        <title>The genomes of chicory, endive, great burdock and yacon provide insights into Asteraceae paleo-polyploidization history and plant inulin production.</title>
        <authorList>
            <person name="Fan W."/>
            <person name="Wang S."/>
            <person name="Wang H."/>
            <person name="Wang A."/>
            <person name="Jiang F."/>
            <person name="Liu H."/>
            <person name="Zhao H."/>
            <person name="Xu D."/>
            <person name="Zhang Y."/>
        </authorList>
    </citation>
    <scope>NUCLEOTIDE SEQUENCE [LARGE SCALE GENOMIC DNA]</scope>
    <source>
        <strain evidence="2">cv. Yunnan</strain>
        <tissue evidence="1">Leaves</tissue>
    </source>
</reference>
<protein>
    <submittedName>
        <fullName evidence="1">Uncharacterized protein</fullName>
    </submittedName>
</protein>
<comment type="caution">
    <text evidence="1">The sequence shown here is derived from an EMBL/GenBank/DDBJ whole genome shotgun (WGS) entry which is preliminary data.</text>
</comment>
<evidence type="ECO:0000313" key="1">
    <source>
        <dbReference type="EMBL" id="KAI3809864.1"/>
    </source>
</evidence>
<dbReference type="EMBL" id="CM042024">
    <property type="protein sequence ID" value="KAI3809864.1"/>
    <property type="molecule type" value="Genomic_DNA"/>
</dbReference>
<dbReference type="Proteomes" id="UP001056120">
    <property type="component" value="Linkage Group LG07"/>
</dbReference>
<evidence type="ECO:0000313" key="2">
    <source>
        <dbReference type="Proteomes" id="UP001056120"/>
    </source>
</evidence>
<gene>
    <name evidence="1" type="ORF">L1987_19467</name>
</gene>
<name>A0ACB9IPD3_9ASTR</name>
<accession>A0ACB9IPD3</accession>
<keyword evidence="2" id="KW-1185">Reference proteome</keyword>